<dbReference type="EMBL" id="OB661701">
    <property type="protein sequence ID" value="CAD7228778.1"/>
    <property type="molecule type" value="Genomic_DNA"/>
</dbReference>
<comment type="subunit">
    <text evidence="6">Component of the mitochondrial ribosome large subunit (39S) which comprises a 16S rRNA and about 50 distinct proteins.</text>
</comment>
<protein>
    <recommendedName>
        <fullName evidence="7">Large ribosomal subunit protein uL23m</fullName>
    </recommendedName>
    <alternativeName>
        <fullName evidence="8">39S ribosomal protein L23, mitochondrial</fullName>
    </alternativeName>
</protein>
<dbReference type="GO" id="GO:0032543">
    <property type="term" value="P:mitochondrial translation"/>
    <property type="evidence" value="ECO:0007669"/>
    <property type="project" value="TreeGrafter"/>
</dbReference>
<dbReference type="PANTHER" id="PTHR12059">
    <property type="entry name" value="RIBOSOMAL PROTEIN L23-RELATED"/>
    <property type="match status" value="1"/>
</dbReference>
<keyword evidence="5" id="KW-0687">Ribonucleoprotein</keyword>
<dbReference type="Gene3D" id="3.30.70.330">
    <property type="match status" value="1"/>
</dbReference>
<comment type="subcellular location">
    <subcellularLocation>
        <location evidence="1">Mitochondrion</location>
    </subcellularLocation>
</comment>
<evidence type="ECO:0000256" key="2">
    <source>
        <dbReference type="ARBA" id="ARBA00006700"/>
    </source>
</evidence>
<sequence>MSFRFYPRFSPGNPQLRIFLPNFWLKLVKSPYPQPPNVVCFHAPLEMTRWDVHNYLTKIYKVPVATVTTRVAQGKSRVNERGWVVKDDDYKIAYVTMQKGFVFQYPDLFGEKKEGEVDKVEKEYEQSQGETQKKMDQLWDRHGVPTWFGV</sequence>
<dbReference type="Pfam" id="PF00276">
    <property type="entry name" value="Ribosomal_L23"/>
    <property type="match status" value="1"/>
</dbReference>
<dbReference type="PANTHER" id="PTHR12059:SF5">
    <property type="entry name" value="LARGE RIBOSOMAL SUBUNIT PROTEIN UL23M"/>
    <property type="match status" value="1"/>
</dbReference>
<name>A0A7R8WED6_9CRUS</name>
<dbReference type="FunFam" id="3.30.70.330:FF:000284">
    <property type="entry name" value="39S ribosomal protein L23, mitochondrial"/>
    <property type="match status" value="1"/>
</dbReference>
<reference evidence="9" key="1">
    <citation type="submission" date="2020-11" db="EMBL/GenBank/DDBJ databases">
        <authorList>
            <person name="Tran Van P."/>
        </authorList>
    </citation>
    <scope>NUCLEOTIDE SEQUENCE</scope>
</reference>
<evidence type="ECO:0000256" key="8">
    <source>
        <dbReference type="ARBA" id="ARBA00041375"/>
    </source>
</evidence>
<dbReference type="InterPro" id="IPR013025">
    <property type="entry name" value="Ribosomal_uL23-like"/>
</dbReference>
<dbReference type="AlphaFoldDB" id="A0A7R8WED6"/>
<gene>
    <name evidence="9" type="ORF">CTOB1V02_LOCUS6656</name>
</gene>
<evidence type="ECO:0000313" key="9">
    <source>
        <dbReference type="EMBL" id="CAD7228778.1"/>
    </source>
</evidence>
<evidence type="ECO:0000256" key="7">
    <source>
        <dbReference type="ARBA" id="ARBA00039977"/>
    </source>
</evidence>
<organism evidence="9">
    <name type="scientific">Cyprideis torosa</name>
    <dbReference type="NCBI Taxonomy" id="163714"/>
    <lineage>
        <taxon>Eukaryota</taxon>
        <taxon>Metazoa</taxon>
        <taxon>Ecdysozoa</taxon>
        <taxon>Arthropoda</taxon>
        <taxon>Crustacea</taxon>
        <taxon>Oligostraca</taxon>
        <taxon>Ostracoda</taxon>
        <taxon>Podocopa</taxon>
        <taxon>Podocopida</taxon>
        <taxon>Cytherocopina</taxon>
        <taxon>Cytheroidea</taxon>
        <taxon>Cytherideidae</taxon>
        <taxon>Cyprideis</taxon>
    </lineage>
</organism>
<evidence type="ECO:0000256" key="4">
    <source>
        <dbReference type="ARBA" id="ARBA00023128"/>
    </source>
</evidence>
<comment type="similarity">
    <text evidence="2">Belongs to the universal ribosomal protein uL23 family.</text>
</comment>
<keyword evidence="3" id="KW-0689">Ribosomal protein</keyword>
<dbReference type="InterPro" id="IPR012678">
    <property type="entry name" value="Ribosomal_uL23/eL15/eS24_sf"/>
</dbReference>
<dbReference type="InterPro" id="IPR012677">
    <property type="entry name" value="Nucleotide-bd_a/b_plait_sf"/>
</dbReference>
<dbReference type="GO" id="GO:0005762">
    <property type="term" value="C:mitochondrial large ribosomal subunit"/>
    <property type="evidence" value="ECO:0007669"/>
    <property type="project" value="TreeGrafter"/>
</dbReference>
<dbReference type="OrthoDB" id="275582at2759"/>
<accession>A0A7R8WED6</accession>
<evidence type="ECO:0000256" key="1">
    <source>
        <dbReference type="ARBA" id="ARBA00004173"/>
    </source>
</evidence>
<keyword evidence="4" id="KW-0496">Mitochondrion</keyword>
<evidence type="ECO:0000256" key="6">
    <source>
        <dbReference type="ARBA" id="ARBA00038782"/>
    </source>
</evidence>
<dbReference type="GO" id="GO:0003735">
    <property type="term" value="F:structural constituent of ribosome"/>
    <property type="evidence" value="ECO:0007669"/>
    <property type="project" value="InterPro"/>
</dbReference>
<proteinExistence type="inferred from homology"/>
<evidence type="ECO:0000256" key="3">
    <source>
        <dbReference type="ARBA" id="ARBA00022980"/>
    </source>
</evidence>
<evidence type="ECO:0000256" key="5">
    <source>
        <dbReference type="ARBA" id="ARBA00023274"/>
    </source>
</evidence>
<dbReference type="SUPFAM" id="SSF54189">
    <property type="entry name" value="Ribosomal proteins S24e, L23 and L15e"/>
    <property type="match status" value="1"/>
</dbReference>